<feature type="coiled-coil region" evidence="11">
    <location>
        <begin position="586"/>
        <end position="635"/>
    </location>
</feature>
<dbReference type="PANTHER" id="PTHR24055">
    <property type="entry name" value="MITOGEN-ACTIVATED PROTEIN KINASE"/>
    <property type="match status" value="1"/>
</dbReference>
<comment type="catalytic activity">
    <reaction evidence="8">
        <text>L-seryl-[protein] + ATP = O-phospho-L-seryl-[protein] + ADP + H(+)</text>
        <dbReference type="Rhea" id="RHEA:17989"/>
        <dbReference type="Rhea" id="RHEA-COMP:9863"/>
        <dbReference type="Rhea" id="RHEA-COMP:11604"/>
        <dbReference type="ChEBI" id="CHEBI:15378"/>
        <dbReference type="ChEBI" id="CHEBI:29999"/>
        <dbReference type="ChEBI" id="CHEBI:30616"/>
        <dbReference type="ChEBI" id="CHEBI:83421"/>
        <dbReference type="ChEBI" id="CHEBI:456216"/>
        <dbReference type="EC" id="2.7.11.24"/>
    </reaction>
</comment>
<dbReference type="InterPro" id="IPR003527">
    <property type="entry name" value="MAP_kinase_CS"/>
</dbReference>
<dbReference type="Proteomes" id="UP000092445">
    <property type="component" value="Unassembled WGS sequence"/>
</dbReference>
<feature type="region of interest" description="Disordered" evidence="12">
    <location>
        <begin position="370"/>
        <end position="402"/>
    </location>
</feature>
<evidence type="ECO:0000256" key="3">
    <source>
        <dbReference type="ARBA" id="ARBA00022679"/>
    </source>
</evidence>
<dbReference type="FunFam" id="1.10.510.10:FF:000238">
    <property type="entry name" value="Mitogen-activated protein kinase"/>
    <property type="match status" value="1"/>
</dbReference>
<dbReference type="InterPro" id="IPR000719">
    <property type="entry name" value="Prot_kinase_dom"/>
</dbReference>
<evidence type="ECO:0000259" key="13">
    <source>
        <dbReference type="PROSITE" id="PS50011"/>
    </source>
</evidence>
<evidence type="ECO:0000256" key="4">
    <source>
        <dbReference type="ARBA" id="ARBA00022741"/>
    </source>
</evidence>
<dbReference type="PROSITE" id="PS00108">
    <property type="entry name" value="PROTEIN_KINASE_ST"/>
    <property type="match status" value="1"/>
</dbReference>
<dbReference type="InterPro" id="IPR011009">
    <property type="entry name" value="Kinase-like_dom_sf"/>
</dbReference>
<dbReference type="AlphaFoldDB" id="A0A1A9ZQF4"/>
<evidence type="ECO:0000256" key="11">
    <source>
        <dbReference type="SAM" id="Coils"/>
    </source>
</evidence>
<comment type="cofactor">
    <cofactor evidence="10">
        <name>Mg(2+)</name>
        <dbReference type="ChEBI" id="CHEBI:18420"/>
    </cofactor>
</comment>
<feature type="compositionally biased region" description="Polar residues" evidence="12">
    <location>
        <begin position="705"/>
        <end position="715"/>
    </location>
</feature>
<accession>A0A1A9ZQF4</accession>
<keyword evidence="3 10" id="KW-0808">Transferase</keyword>
<dbReference type="GO" id="GO:0004707">
    <property type="term" value="F:MAP kinase activity"/>
    <property type="evidence" value="ECO:0007669"/>
    <property type="project" value="UniProtKB-EC"/>
</dbReference>
<proteinExistence type="inferred from homology"/>
<feature type="compositionally biased region" description="Low complexity" evidence="12">
    <location>
        <begin position="734"/>
        <end position="743"/>
    </location>
</feature>
<evidence type="ECO:0000256" key="12">
    <source>
        <dbReference type="SAM" id="MobiDB-lite"/>
    </source>
</evidence>
<keyword evidence="10" id="KW-0460">Magnesium</keyword>
<dbReference type="GO" id="GO:0005524">
    <property type="term" value="F:ATP binding"/>
    <property type="evidence" value="ECO:0007669"/>
    <property type="project" value="UniProtKB-UniRule"/>
</dbReference>
<evidence type="ECO:0000256" key="10">
    <source>
        <dbReference type="RuleBase" id="RU361165"/>
    </source>
</evidence>
<dbReference type="InterPro" id="IPR008271">
    <property type="entry name" value="Ser/Thr_kinase_AS"/>
</dbReference>
<evidence type="ECO:0000256" key="5">
    <source>
        <dbReference type="ARBA" id="ARBA00022777"/>
    </source>
</evidence>
<name>A0A1A9ZQF4_GLOPL</name>
<dbReference type="CDD" id="cd07852">
    <property type="entry name" value="STKc_MAPK15-like"/>
    <property type="match status" value="1"/>
</dbReference>
<dbReference type="SUPFAM" id="SSF56112">
    <property type="entry name" value="Protein kinase-like (PK-like)"/>
    <property type="match status" value="1"/>
</dbReference>
<comment type="activity regulation">
    <text evidence="10">Activated by threonine and tyrosine phosphorylation.</text>
</comment>
<dbReference type="EnsemblMetazoa" id="GPAI021890-RA">
    <property type="protein sequence ID" value="GPAI021890-PA"/>
    <property type="gene ID" value="GPAI021890"/>
</dbReference>
<dbReference type="PROSITE" id="PS01351">
    <property type="entry name" value="MAPK"/>
    <property type="match status" value="1"/>
</dbReference>
<sequence length="756" mass="86295">MITKSKTQEKHRISEIDENISKLFDIRKRLGKGAYGIVWKALDKRTNETLAVKKIFDAFRDETDAQRTFREIIFLKAFRTHPSIVKLHNVYKASNNLDIYLIFEFMESDLHNIIKKGTILKDIHKRYVMYQLINAIKYIHSGNVIHRDLKPSNVLIDSKCRCKLADFGLARSVSNRPLRSCNDMGSDMPMEPLLTDYVATRWYRAPEILVASKRYTKGIDMWSLGCILGEMIRGKPLFQGSSTINQIEKIISALPEITEHDINAVGAGFGSVLLSKQISRDKKTSLNDLLVDATRDALDLVKSLLVLDPLGRLTAKQALDHPYVEKFRNSIPELELNVDILPPFRDDVRLTVPEYRSKLYEIVQVPCDKNSDMRASDTSKQRESKLRNGHERSDTKKSTKVSKQSLTLEEKYIIKDRLIIKPEKHEFETQQSGGGGLNNVINRALKKSHVSPSPIPKQKHCKTALKPIGLESSDVKYTECSVEDKNCVSSKIHGHRQPKQSENTVARSTGDVKRHSIDATDVTKKVESGRKLQRSSTTLHSRVERTMRVLNADLMAREDRPNRFIPLPVQSTSASKSNASLGTVNVRSTKSEVMAAKNDIEHAKQQERICYERRLKKLEEEIERYKKEVKSFCRDSFNHSNRKSHHRKTSQEFLLRQPLIFEKSVARATPKNSSGTINLPIKTTYFHLLTKGNRNDDNKSDFDFSANSGTGSSSDHFGRSHKPRCCSGREKQFLSQSQQLPPHQHQHRSKPLSKFI</sequence>
<keyword evidence="6 9" id="KW-0067">ATP-binding</keyword>
<dbReference type="GO" id="GO:0036064">
    <property type="term" value="C:ciliary basal body"/>
    <property type="evidence" value="ECO:0007669"/>
    <property type="project" value="UniProtKB-ARBA"/>
</dbReference>
<dbReference type="EC" id="2.7.11.24" evidence="1 10"/>
<evidence type="ECO:0000256" key="9">
    <source>
        <dbReference type="PROSITE-ProRule" id="PRU10141"/>
    </source>
</evidence>
<dbReference type="Gene3D" id="1.10.510.10">
    <property type="entry name" value="Transferase(Phosphotransferase) domain 1"/>
    <property type="match status" value="1"/>
</dbReference>
<dbReference type="STRING" id="7398.A0A1A9ZQF4"/>
<feature type="binding site" evidence="9">
    <location>
        <position position="54"/>
    </location>
    <ligand>
        <name>ATP</name>
        <dbReference type="ChEBI" id="CHEBI:30616"/>
    </ligand>
</feature>
<evidence type="ECO:0000256" key="6">
    <source>
        <dbReference type="ARBA" id="ARBA00022840"/>
    </source>
</evidence>
<feature type="region of interest" description="Disordered" evidence="12">
    <location>
        <begin position="697"/>
        <end position="756"/>
    </location>
</feature>
<keyword evidence="5 10" id="KW-0418">Kinase</keyword>
<dbReference type="SMART" id="SM00220">
    <property type="entry name" value="S_TKc"/>
    <property type="match status" value="1"/>
</dbReference>
<organism evidence="14 15">
    <name type="scientific">Glossina pallidipes</name>
    <name type="common">Tsetse fly</name>
    <dbReference type="NCBI Taxonomy" id="7398"/>
    <lineage>
        <taxon>Eukaryota</taxon>
        <taxon>Metazoa</taxon>
        <taxon>Ecdysozoa</taxon>
        <taxon>Arthropoda</taxon>
        <taxon>Hexapoda</taxon>
        <taxon>Insecta</taxon>
        <taxon>Pterygota</taxon>
        <taxon>Neoptera</taxon>
        <taxon>Endopterygota</taxon>
        <taxon>Diptera</taxon>
        <taxon>Brachycera</taxon>
        <taxon>Muscomorpha</taxon>
        <taxon>Hippoboscoidea</taxon>
        <taxon>Glossinidae</taxon>
        <taxon>Glossina</taxon>
    </lineage>
</organism>
<evidence type="ECO:0000256" key="2">
    <source>
        <dbReference type="ARBA" id="ARBA00022527"/>
    </source>
</evidence>
<evidence type="ECO:0000313" key="14">
    <source>
        <dbReference type="EnsemblMetazoa" id="GPAI021890-PA"/>
    </source>
</evidence>
<dbReference type="PROSITE" id="PS50011">
    <property type="entry name" value="PROTEIN_KINASE_DOM"/>
    <property type="match status" value="1"/>
</dbReference>
<dbReference type="PROSITE" id="PS00107">
    <property type="entry name" value="PROTEIN_KINASE_ATP"/>
    <property type="match status" value="1"/>
</dbReference>
<feature type="compositionally biased region" description="Basic and acidic residues" evidence="12">
    <location>
        <begin position="370"/>
        <end position="397"/>
    </location>
</feature>
<protein>
    <recommendedName>
        <fullName evidence="1 10">Mitogen-activated protein kinase</fullName>
        <ecNumber evidence="1 10">2.7.11.24</ecNumber>
    </recommendedName>
</protein>
<reference evidence="14" key="2">
    <citation type="submission" date="2020-05" db="UniProtKB">
        <authorList>
            <consortium name="EnsemblMetazoa"/>
        </authorList>
    </citation>
    <scope>IDENTIFICATION</scope>
    <source>
        <strain evidence="14">IAEA</strain>
    </source>
</reference>
<dbReference type="GO" id="GO:0106310">
    <property type="term" value="F:protein serine kinase activity"/>
    <property type="evidence" value="ECO:0007669"/>
    <property type="project" value="RHEA"/>
</dbReference>
<evidence type="ECO:0000313" key="15">
    <source>
        <dbReference type="Proteomes" id="UP000092445"/>
    </source>
</evidence>
<evidence type="ECO:0000256" key="1">
    <source>
        <dbReference type="ARBA" id="ARBA00012411"/>
    </source>
</evidence>
<keyword evidence="11" id="KW-0175">Coiled coil</keyword>
<dbReference type="Pfam" id="PF00069">
    <property type="entry name" value="Pkinase"/>
    <property type="match status" value="1"/>
</dbReference>
<dbReference type="InterPro" id="IPR017441">
    <property type="entry name" value="Protein_kinase_ATP_BS"/>
</dbReference>
<dbReference type="VEuPathDB" id="VectorBase:GPAI021890"/>
<feature type="region of interest" description="Disordered" evidence="12">
    <location>
        <begin position="491"/>
        <end position="512"/>
    </location>
</feature>
<keyword evidence="2 10" id="KW-0723">Serine/threonine-protein kinase</keyword>
<dbReference type="FunFam" id="3.30.200.20:FF:000166">
    <property type="entry name" value="Mitogen-activated protein kinase"/>
    <property type="match status" value="1"/>
</dbReference>
<evidence type="ECO:0000256" key="7">
    <source>
        <dbReference type="ARBA" id="ARBA00047592"/>
    </source>
</evidence>
<dbReference type="Gene3D" id="3.30.200.20">
    <property type="entry name" value="Phosphorylase Kinase, domain 1"/>
    <property type="match status" value="1"/>
</dbReference>
<comment type="similarity">
    <text evidence="10">Belongs to the protein kinase superfamily. Ser/Thr protein kinase family. MAP kinase subfamily.</text>
</comment>
<feature type="domain" description="Protein kinase" evidence="13">
    <location>
        <begin position="24"/>
        <end position="324"/>
    </location>
</feature>
<comment type="catalytic activity">
    <reaction evidence="7 10">
        <text>L-threonyl-[protein] + ATP = O-phospho-L-threonyl-[protein] + ADP + H(+)</text>
        <dbReference type="Rhea" id="RHEA:46608"/>
        <dbReference type="Rhea" id="RHEA-COMP:11060"/>
        <dbReference type="Rhea" id="RHEA-COMP:11605"/>
        <dbReference type="ChEBI" id="CHEBI:15378"/>
        <dbReference type="ChEBI" id="CHEBI:30013"/>
        <dbReference type="ChEBI" id="CHEBI:30616"/>
        <dbReference type="ChEBI" id="CHEBI:61977"/>
        <dbReference type="ChEBI" id="CHEBI:456216"/>
        <dbReference type="EC" id="2.7.11.24"/>
    </reaction>
</comment>
<reference evidence="15" key="1">
    <citation type="submission" date="2014-03" db="EMBL/GenBank/DDBJ databases">
        <authorList>
            <person name="Aksoy S."/>
            <person name="Warren W."/>
            <person name="Wilson R.K."/>
        </authorList>
    </citation>
    <scope>NUCLEOTIDE SEQUENCE [LARGE SCALE GENOMIC DNA]</scope>
    <source>
        <strain evidence="15">IAEA</strain>
    </source>
</reference>
<keyword evidence="15" id="KW-1185">Reference proteome</keyword>
<evidence type="ECO:0000256" key="8">
    <source>
        <dbReference type="ARBA" id="ARBA00048312"/>
    </source>
</evidence>
<keyword evidence="4 9" id="KW-0547">Nucleotide-binding</keyword>
<dbReference type="InterPro" id="IPR050117">
    <property type="entry name" value="MAPK"/>
</dbReference>
<feature type="compositionally biased region" description="Basic residues" evidence="12">
    <location>
        <begin position="744"/>
        <end position="756"/>
    </location>
</feature>